<reference evidence="1" key="1">
    <citation type="journal article" date="2023" name="Front. Mar. Sci.">
        <title>Tracing the invertebrate herpesviruses in the global sequence datasets.</title>
        <authorList>
            <person name="Rosani U."/>
            <person name="Gaia M."/>
            <person name="Delmont T.O."/>
            <person name="Krupovic M."/>
        </authorList>
    </citation>
    <scope>NUCLEOTIDE SEQUENCE</scope>
    <source>
        <strain evidence="1">MalacoHV4/Med/2018 155</strain>
    </source>
</reference>
<evidence type="ECO:0000313" key="1">
    <source>
        <dbReference type="EMBL" id="DBA11681.1"/>
    </source>
</evidence>
<reference evidence="1" key="2">
    <citation type="submission" date="2023-01" db="EMBL/GenBank/DDBJ databases">
        <authorList>
            <person name="Rosani U."/>
            <person name="Delmont T.O."/>
            <person name="Gaia M."/>
            <person name="Krupovic M."/>
        </authorList>
    </citation>
    <scope>NUCLEOTIDE SEQUENCE</scope>
    <source>
        <strain evidence="1">MalacoHV4/Med/2018 155</strain>
    </source>
</reference>
<sequence>MRGTFGVIRNTLPNDVTNIENTEEFKRVVKDCLPKLCTCNSCIMCEINSIDGCPFRRACTLQSPTPNTFNLLVLVLCLAARLGDSGYMWSCRANTLYIWVIYEQCTSRITIYSYKTPNL</sequence>
<protein>
    <submittedName>
        <fullName evidence="1">ORF67</fullName>
    </submittedName>
</protein>
<dbReference type="EMBL" id="BK063084">
    <property type="protein sequence ID" value="DBA11681.1"/>
    <property type="molecule type" value="Genomic_DNA"/>
</dbReference>
<accession>A0AA48P8Z7</accession>
<proteinExistence type="predicted"/>
<name>A0AA48P8Z7_9VIRU</name>
<organism evidence="1">
    <name type="scientific">Malaco herpesvirus 4</name>
    <dbReference type="NCBI Taxonomy" id="3031800"/>
    <lineage>
        <taxon>Viruses</taxon>
        <taxon>Duplodnaviria</taxon>
        <taxon>Heunggongvirae</taxon>
        <taxon>Peploviricota</taxon>
        <taxon>Herviviricetes</taxon>
        <taxon>Herpesvirales</taxon>
        <taxon>Malacoherpesviridae</taxon>
    </lineage>
</organism>